<proteinExistence type="predicted"/>
<name>A0ABP9Y850_9FUNG</name>
<reference evidence="2 3" key="1">
    <citation type="submission" date="2024-04" db="EMBL/GenBank/DDBJ databases">
        <title>genome sequences of Mucor flavus KT1a and Helicostylum pulchrum KT1b strains isolation_sourced from the surface of a dry-aged beef.</title>
        <authorList>
            <person name="Toyotome T."/>
            <person name="Hosono M."/>
            <person name="Torimaru M."/>
            <person name="Fukuda K."/>
            <person name="Mikami N."/>
        </authorList>
    </citation>
    <scope>NUCLEOTIDE SEQUENCE [LARGE SCALE GENOMIC DNA]</scope>
    <source>
        <strain evidence="2 3">KT1b</strain>
    </source>
</reference>
<evidence type="ECO:0000313" key="2">
    <source>
        <dbReference type="EMBL" id="GAA5803154.1"/>
    </source>
</evidence>
<feature type="compositionally biased region" description="Pro residues" evidence="1">
    <location>
        <begin position="1"/>
        <end position="13"/>
    </location>
</feature>
<evidence type="ECO:0000256" key="1">
    <source>
        <dbReference type="SAM" id="MobiDB-lite"/>
    </source>
</evidence>
<organism evidence="2 3">
    <name type="scientific">Helicostylum pulchrum</name>
    <dbReference type="NCBI Taxonomy" id="562976"/>
    <lineage>
        <taxon>Eukaryota</taxon>
        <taxon>Fungi</taxon>
        <taxon>Fungi incertae sedis</taxon>
        <taxon>Mucoromycota</taxon>
        <taxon>Mucoromycotina</taxon>
        <taxon>Mucoromycetes</taxon>
        <taxon>Mucorales</taxon>
        <taxon>Mucorineae</taxon>
        <taxon>Mucoraceae</taxon>
        <taxon>Helicostylum</taxon>
    </lineage>
</organism>
<evidence type="ECO:0000313" key="3">
    <source>
        <dbReference type="Proteomes" id="UP001476247"/>
    </source>
</evidence>
<keyword evidence="3" id="KW-1185">Reference proteome</keyword>
<protein>
    <submittedName>
        <fullName evidence="2">Uncharacterized protein</fullName>
    </submittedName>
</protein>
<feature type="region of interest" description="Disordered" evidence="1">
    <location>
        <begin position="1"/>
        <end position="42"/>
    </location>
</feature>
<accession>A0ABP9Y850</accession>
<sequence>MQDLPPPPPPRPAQMPAMSEADKQKFGMSSATPGPASMPAAGPMMMGSPMMGSPMMGSPMMGGCPSVGMGPNLVFNFGQQPGMYMAAPVVAPGGCGGCEEEKPPAPPQYVQGNPTWYRPRMPVKKGQKMKDSPCTIM</sequence>
<feature type="region of interest" description="Disordered" evidence="1">
    <location>
        <begin position="101"/>
        <end position="137"/>
    </location>
</feature>
<gene>
    <name evidence="2" type="ORF">HPULCUR_008630</name>
</gene>
<feature type="compositionally biased region" description="Low complexity" evidence="1">
    <location>
        <begin position="28"/>
        <end position="42"/>
    </location>
</feature>
<dbReference type="Proteomes" id="UP001476247">
    <property type="component" value="Unassembled WGS sequence"/>
</dbReference>
<dbReference type="EMBL" id="BAABUJ010000026">
    <property type="protein sequence ID" value="GAA5803154.1"/>
    <property type="molecule type" value="Genomic_DNA"/>
</dbReference>
<comment type="caution">
    <text evidence="2">The sequence shown here is derived from an EMBL/GenBank/DDBJ whole genome shotgun (WGS) entry which is preliminary data.</text>
</comment>